<sequence length="47" mass="5415">MLVDSDRTVAEVAYQIGYKDPHHFSRDFKNATGQSPKSFRCNERAQL</sequence>
<keyword evidence="7" id="KW-1185">Reference proteome</keyword>
<evidence type="ECO:0000259" key="5">
    <source>
        <dbReference type="PROSITE" id="PS01124"/>
    </source>
</evidence>
<comment type="caution">
    <text evidence="6">The sequence shown here is derived from an EMBL/GenBank/DDBJ whole genome shotgun (WGS) entry which is preliminary data.</text>
</comment>
<dbReference type="SUPFAM" id="SSF46689">
    <property type="entry name" value="Homeodomain-like"/>
    <property type="match status" value="1"/>
</dbReference>
<dbReference type="PANTHER" id="PTHR43280:SF2">
    <property type="entry name" value="HTH-TYPE TRANSCRIPTIONAL REGULATOR EXSA"/>
    <property type="match status" value="1"/>
</dbReference>
<dbReference type="EMBL" id="BBMS01000004">
    <property type="protein sequence ID" value="GAL24425.1"/>
    <property type="molecule type" value="Genomic_DNA"/>
</dbReference>
<evidence type="ECO:0000313" key="6">
    <source>
        <dbReference type="EMBL" id="GAL24425.1"/>
    </source>
</evidence>
<keyword evidence="1" id="KW-0805">Transcription regulation</keyword>
<dbReference type="Pfam" id="PF00165">
    <property type="entry name" value="HTH_AraC"/>
    <property type="match status" value="1"/>
</dbReference>
<keyword evidence="3" id="KW-0804">Transcription</keyword>
<gene>
    <name evidence="6" type="ORF">JCM19239_1879</name>
</gene>
<accession>A0ABQ0J883</accession>
<protein>
    <recommendedName>
        <fullName evidence="5">HTH araC/xylS-type domain-containing protein</fullName>
    </recommendedName>
</protein>
<evidence type="ECO:0000256" key="3">
    <source>
        <dbReference type="ARBA" id="ARBA00023163"/>
    </source>
</evidence>
<dbReference type="PROSITE" id="PS01124">
    <property type="entry name" value="HTH_ARAC_FAMILY_2"/>
    <property type="match status" value="1"/>
</dbReference>
<organism evidence="6 7">
    <name type="scientific">Vibrio variabilis</name>
    <dbReference type="NCBI Taxonomy" id="990271"/>
    <lineage>
        <taxon>Bacteria</taxon>
        <taxon>Pseudomonadati</taxon>
        <taxon>Pseudomonadota</taxon>
        <taxon>Gammaproteobacteria</taxon>
        <taxon>Vibrionales</taxon>
        <taxon>Vibrionaceae</taxon>
        <taxon>Vibrio</taxon>
    </lineage>
</organism>
<dbReference type="Gene3D" id="1.10.10.60">
    <property type="entry name" value="Homeodomain-like"/>
    <property type="match status" value="1"/>
</dbReference>
<evidence type="ECO:0000313" key="7">
    <source>
        <dbReference type="Proteomes" id="UP000029223"/>
    </source>
</evidence>
<dbReference type="PANTHER" id="PTHR43280">
    <property type="entry name" value="ARAC-FAMILY TRANSCRIPTIONAL REGULATOR"/>
    <property type="match status" value="1"/>
</dbReference>
<evidence type="ECO:0000256" key="4">
    <source>
        <dbReference type="SAM" id="MobiDB-lite"/>
    </source>
</evidence>
<feature type="region of interest" description="Disordered" evidence="4">
    <location>
        <begin position="28"/>
        <end position="47"/>
    </location>
</feature>
<dbReference type="InterPro" id="IPR020449">
    <property type="entry name" value="Tscrpt_reg_AraC-type_HTH"/>
</dbReference>
<feature type="domain" description="HTH araC/xylS-type" evidence="5">
    <location>
        <begin position="1"/>
        <end position="42"/>
    </location>
</feature>
<dbReference type="Proteomes" id="UP000029223">
    <property type="component" value="Unassembled WGS sequence"/>
</dbReference>
<reference evidence="7" key="2">
    <citation type="submission" date="2014-09" db="EMBL/GenBank/DDBJ databases">
        <authorList>
            <consortium name="NBRP consortium"/>
            <person name="Sawabe T."/>
            <person name="Meirelles P."/>
            <person name="Nakanishi M."/>
            <person name="Sayaka M."/>
            <person name="Hattori M."/>
            <person name="Ohkuma M."/>
        </authorList>
    </citation>
    <scope>NUCLEOTIDE SEQUENCE [LARGE SCALE GENOMIC DNA]</scope>
    <source>
        <strain evidence="7">JCM 19239</strain>
    </source>
</reference>
<dbReference type="PRINTS" id="PR00032">
    <property type="entry name" value="HTHARAC"/>
</dbReference>
<proteinExistence type="predicted"/>
<evidence type="ECO:0000256" key="2">
    <source>
        <dbReference type="ARBA" id="ARBA00023125"/>
    </source>
</evidence>
<keyword evidence="2" id="KW-0238">DNA-binding</keyword>
<dbReference type="InterPro" id="IPR018060">
    <property type="entry name" value="HTH_AraC"/>
</dbReference>
<name>A0ABQ0J883_9VIBR</name>
<reference evidence="7" key="1">
    <citation type="submission" date="2014-09" db="EMBL/GenBank/DDBJ databases">
        <title>Vibrio variabilis JCM 19239. (C206) whole genome shotgun sequence.</title>
        <authorList>
            <person name="Sawabe T."/>
            <person name="Meirelles P."/>
            <person name="Nakanishi M."/>
            <person name="Sayaka M."/>
            <person name="Hattori M."/>
            <person name="Ohkuma M."/>
        </authorList>
    </citation>
    <scope>NUCLEOTIDE SEQUENCE [LARGE SCALE GENOMIC DNA]</scope>
    <source>
        <strain evidence="7">JCM 19239</strain>
    </source>
</reference>
<evidence type="ECO:0000256" key="1">
    <source>
        <dbReference type="ARBA" id="ARBA00023015"/>
    </source>
</evidence>
<dbReference type="InterPro" id="IPR009057">
    <property type="entry name" value="Homeodomain-like_sf"/>
</dbReference>